<dbReference type="Proteomes" id="UP000266721">
    <property type="component" value="Unassembled WGS sequence"/>
</dbReference>
<sequence>MERECRQQKATQLDKKLRRLQLKEERMTSKGSCEASEGATYDLEISLGDQVADIHQIPNATPKPTFSKVEGLMNTTTSFIIMDIETTDLTRFTANQSSETLESVDHSNK</sequence>
<evidence type="ECO:0000313" key="2">
    <source>
        <dbReference type="EMBL" id="OPL33904.1"/>
    </source>
</evidence>
<evidence type="ECO:0000313" key="3">
    <source>
        <dbReference type="Proteomes" id="UP000266721"/>
    </source>
</evidence>
<evidence type="ECO:0000256" key="1">
    <source>
        <dbReference type="SAM" id="MobiDB-lite"/>
    </source>
</evidence>
<name>A0A3L5TVE7_MYTGA</name>
<proteinExistence type="predicted"/>
<feature type="non-terminal residue" evidence="2">
    <location>
        <position position="1"/>
    </location>
</feature>
<accession>A0A3L5TVE7</accession>
<protein>
    <submittedName>
        <fullName evidence="2">Uncharacterized protein</fullName>
    </submittedName>
</protein>
<keyword evidence="3" id="KW-1185">Reference proteome</keyword>
<feature type="region of interest" description="Disordered" evidence="1">
    <location>
        <begin position="1"/>
        <end position="20"/>
    </location>
</feature>
<reference evidence="2 3" key="1">
    <citation type="journal article" date="2016" name="PLoS ONE">
        <title>A First Insight into the Genome of the Filter-Feeder Mussel Mytilus galloprovincialis.</title>
        <authorList>
            <person name="Murgarella M."/>
            <person name="Puiu D."/>
            <person name="Novoa B."/>
            <person name="Figueras A."/>
            <person name="Posada D."/>
            <person name="Canchaya C."/>
        </authorList>
    </citation>
    <scope>NUCLEOTIDE SEQUENCE [LARGE SCALE GENOMIC DNA]</scope>
    <source>
        <tissue evidence="2">Muscle</tissue>
    </source>
</reference>
<dbReference type="EMBL" id="KV581166">
    <property type="protein sequence ID" value="OPL33904.1"/>
    <property type="molecule type" value="Genomic_DNA"/>
</dbReference>
<organism evidence="2 3">
    <name type="scientific">Mytilus galloprovincialis</name>
    <name type="common">Mediterranean mussel</name>
    <dbReference type="NCBI Taxonomy" id="29158"/>
    <lineage>
        <taxon>Eukaryota</taxon>
        <taxon>Metazoa</taxon>
        <taxon>Spiralia</taxon>
        <taxon>Lophotrochozoa</taxon>
        <taxon>Mollusca</taxon>
        <taxon>Bivalvia</taxon>
        <taxon>Autobranchia</taxon>
        <taxon>Pteriomorphia</taxon>
        <taxon>Mytilida</taxon>
        <taxon>Mytiloidea</taxon>
        <taxon>Mytilidae</taxon>
        <taxon>Mytilinae</taxon>
        <taxon>Mytilus</taxon>
    </lineage>
</organism>
<dbReference type="AlphaFoldDB" id="A0A3L5TVE7"/>
<gene>
    <name evidence="2" type="ORF">AM593_04035</name>
</gene>
<comment type="caution">
    <text evidence="2">The sequence shown here is derived from an EMBL/GenBank/DDBJ whole genome shotgun (WGS) entry which is preliminary data.</text>
</comment>